<keyword evidence="1" id="KW-0472">Membrane</keyword>
<name>A0ABR2NU62_9ROSI</name>
<keyword evidence="1" id="KW-0812">Transmembrane</keyword>
<proteinExistence type="predicted"/>
<evidence type="ECO:0000313" key="2">
    <source>
        <dbReference type="EMBL" id="KAK8979670.1"/>
    </source>
</evidence>
<accession>A0ABR2NU62</accession>
<dbReference type="EMBL" id="JBBPBN010000101">
    <property type="protein sequence ID" value="KAK8979670.1"/>
    <property type="molecule type" value="Genomic_DNA"/>
</dbReference>
<sequence length="177" mass="19723">MISLSVIIIGFSADVGYILGDTTEHCSTFKGTRTRAAFVFVIGFLMLDLANNTVQVLISTNLVMLYFAYGWLLETSWDFQLVLVGVDIDGFLSWKVELVVKPVLILKQHFLWQLWAGSVLNQRSAHATWDCNLNLNPIGHSHKSCNICMPCGLPRFTSSRVLLAGVISEAFALGRRE</sequence>
<feature type="transmembrane region" description="Helical" evidence="1">
    <location>
        <begin position="36"/>
        <end position="58"/>
    </location>
</feature>
<dbReference type="Proteomes" id="UP001396334">
    <property type="component" value="Unassembled WGS sequence"/>
</dbReference>
<keyword evidence="1" id="KW-1133">Transmembrane helix</keyword>
<evidence type="ECO:0000313" key="3">
    <source>
        <dbReference type="Proteomes" id="UP001396334"/>
    </source>
</evidence>
<protein>
    <submittedName>
        <fullName evidence="2">Uncharacterized protein</fullName>
    </submittedName>
</protein>
<reference evidence="2 3" key="1">
    <citation type="journal article" date="2024" name="G3 (Bethesda)">
        <title>Genome assembly of Hibiscus sabdariffa L. provides insights into metabolisms of medicinal natural products.</title>
        <authorList>
            <person name="Kim T."/>
        </authorList>
    </citation>
    <scope>NUCLEOTIDE SEQUENCE [LARGE SCALE GENOMIC DNA]</scope>
    <source>
        <strain evidence="2">TK-2024</strain>
        <tissue evidence="2">Old leaves</tissue>
    </source>
</reference>
<comment type="caution">
    <text evidence="2">The sequence shown here is derived from an EMBL/GenBank/DDBJ whole genome shotgun (WGS) entry which is preliminary data.</text>
</comment>
<evidence type="ECO:0000256" key="1">
    <source>
        <dbReference type="SAM" id="Phobius"/>
    </source>
</evidence>
<organism evidence="2 3">
    <name type="scientific">Hibiscus sabdariffa</name>
    <name type="common">roselle</name>
    <dbReference type="NCBI Taxonomy" id="183260"/>
    <lineage>
        <taxon>Eukaryota</taxon>
        <taxon>Viridiplantae</taxon>
        <taxon>Streptophyta</taxon>
        <taxon>Embryophyta</taxon>
        <taxon>Tracheophyta</taxon>
        <taxon>Spermatophyta</taxon>
        <taxon>Magnoliopsida</taxon>
        <taxon>eudicotyledons</taxon>
        <taxon>Gunneridae</taxon>
        <taxon>Pentapetalae</taxon>
        <taxon>rosids</taxon>
        <taxon>malvids</taxon>
        <taxon>Malvales</taxon>
        <taxon>Malvaceae</taxon>
        <taxon>Malvoideae</taxon>
        <taxon>Hibiscus</taxon>
    </lineage>
</organism>
<keyword evidence="3" id="KW-1185">Reference proteome</keyword>
<gene>
    <name evidence="2" type="ORF">V6N11_073660</name>
</gene>